<dbReference type="Pfam" id="PF25876">
    <property type="entry name" value="HH_MFP_RND"/>
    <property type="match status" value="1"/>
</dbReference>
<feature type="domain" description="Multidrug resistance protein MdtA-like alpha-helical hairpin" evidence="5">
    <location>
        <begin position="136"/>
        <end position="197"/>
    </location>
</feature>
<dbReference type="EMBL" id="CP095061">
    <property type="protein sequence ID" value="UOQ67330.1"/>
    <property type="molecule type" value="Genomic_DNA"/>
</dbReference>
<proteinExistence type="inferred from homology"/>
<evidence type="ECO:0000259" key="8">
    <source>
        <dbReference type="Pfam" id="PF25989"/>
    </source>
</evidence>
<evidence type="ECO:0000256" key="3">
    <source>
        <dbReference type="SAM" id="MobiDB-lite"/>
    </source>
</evidence>
<dbReference type="SUPFAM" id="SSF111369">
    <property type="entry name" value="HlyD-like secretion proteins"/>
    <property type="match status" value="1"/>
</dbReference>
<keyword evidence="4" id="KW-0812">Transmembrane</keyword>
<dbReference type="InterPro" id="IPR058637">
    <property type="entry name" value="YknX-like_C"/>
</dbReference>
<evidence type="ECO:0000259" key="6">
    <source>
        <dbReference type="Pfam" id="PF25917"/>
    </source>
</evidence>
<feature type="coiled-coil region" evidence="2">
    <location>
        <begin position="135"/>
        <end position="193"/>
    </location>
</feature>
<accession>A0ABY4G8V0</accession>
<organism evidence="9 10">
    <name type="scientific">Hymenobacter volaticus</name>
    <dbReference type="NCBI Taxonomy" id="2932254"/>
    <lineage>
        <taxon>Bacteria</taxon>
        <taxon>Pseudomonadati</taxon>
        <taxon>Bacteroidota</taxon>
        <taxon>Cytophagia</taxon>
        <taxon>Cytophagales</taxon>
        <taxon>Hymenobacteraceae</taxon>
        <taxon>Hymenobacter</taxon>
    </lineage>
</organism>
<dbReference type="Pfam" id="PF25989">
    <property type="entry name" value="YknX_C"/>
    <property type="match status" value="1"/>
</dbReference>
<dbReference type="Gene3D" id="1.10.287.470">
    <property type="entry name" value="Helix hairpin bin"/>
    <property type="match status" value="1"/>
</dbReference>
<keyword evidence="4" id="KW-1133">Transmembrane helix</keyword>
<name>A0ABY4G8V0_9BACT</name>
<reference evidence="9" key="1">
    <citation type="submission" date="2022-04" db="EMBL/GenBank/DDBJ databases">
        <title>Hymenobacter sp. isolated from the air.</title>
        <authorList>
            <person name="Won M."/>
            <person name="Lee C.-M."/>
            <person name="Woen H.-Y."/>
            <person name="Kwon S.-W."/>
        </authorList>
    </citation>
    <scope>NUCLEOTIDE SEQUENCE</scope>
    <source>
        <strain evidence="9">5420S-77</strain>
    </source>
</reference>
<dbReference type="Pfam" id="PF25917">
    <property type="entry name" value="BSH_RND"/>
    <property type="match status" value="1"/>
</dbReference>
<feature type="domain" description="CusB-like beta-barrel" evidence="7">
    <location>
        <begin position="235"/>
        <end position="306"/>
    </location>
</feature>
<feature type="domain" description="Multidrug resistance protein MdtA-like barrel-sandwich hybrid" evidence="6">
    <location>
        <begin position="102"/>
        <end position="222"/>
    </location>
</feature>
<keyword evidence="2" id="KW-0175">Coiled coil</keyword>
<evidence type="ECO:0000259" key="5">
    <source>
        <dbReference type="Pfam" id="PF25876"/>
    </source>
</evidence>
<dbReference type="Pfam" id="PF25954">
    <property type="entry name" value="Beta-barrel_RND_2"/>
    <property type="match status" value="1"/>
</dbReference>
<dbReference type="Proteomes" id="UP000830401">
    <property type="component" value="Chromosome"/>
</dbReference>
<dbReference type="Gene3D" id="2.40.50.100">
    <property type="match status" value="1"/>
</dbReference>
<evidence type="ECO:0000259" key="7">
    <source>
        <dbReference type="Pfam" id="PF25954"/>
    </source>
</evidence>
<sequence>MQTKEQEEIEVMQEPAGKSHRVLWIVLALALLAGLVFVKIKYFPSTTGKGAGGGKGGPGAAGPGGGGGRGGAQRLAVQVYVVQPTNLSDEVAATGSVLADESVVIKSELSGKITSLHIREGQPVRKGQLLFSINADEAQAAIRKQEYNIKLFRDQERRQRTLLDKEYISAQEYEQANNQLLTAQSDLQALRATLDKAYVKAPFDGVLGLTTATVGTYVSPGAEITTLSRVRPVKIDFAVPGRFANNVRVGDLVSVTDESTNKQYEAKVYALDPQIDPVSRTQPVRARYANTKNELRPGAFVRVNLKLGESTDALQVPTESVIPEASGYSVYTVQDGKMVPKKVKIGIRSDKVIQITDGLSVGDSVIRTGILQVKPGDAVRATK</sequence>
<feature type="domain" description="YknX-like C-terminal permuted SH3-like" evidence="8">
    <location>
        <begin position="313"/>
        <end position="380"/>
    </location>
</feature>
<feature type="region of interest" description="Disordered" evidence="3">
    <location>
        <begin position="49"/>
        <end position="69"/>
    </location>
</feature>
<feature type="transmembrane region" description="Helical" evidence="4">
    <location>
        <begin position="22"/>
        <end position="40"/>
    </location>
</feature>
<evidence type="ECO:0000313" key="9">
    <source>
        <dbReference type="EMBL" id="UOQ67330.1"/>
    </source>
</evidence>
<comment type="similarity">
    <text evidence="1">Belongs to the membrane fusion protein (MFP) (TC 8.A.1) family.</text>
</comment>
<dbReference type="PANTHER" id="PTHR30469">
    <property type="entry name" value="MULTIDRUG RESISTANCE PROTEIN MDTA"/>
    <property type="match status" value="1"/>
</dbReference>
<dbReference type="InterPro" id="IPR058625">
    <property type="entry name" value="MdtA-like_BSH"/>
</dbReference>
<dbReference type="RefSeq" id="WP_245122698.1">
    <property type="nucleotide sequence ID" value="NZ_CP095061.1"/>
</dbReference>
<protein>
    <submittedName>
        <fullName evidence="9">Efflux RND transporter periplasmic adaptor subunit</fullName>
    </submittedName>
</protein>
<evidence type="ECO:0000313" key="10">
    <source>
        <dbReference type="Proteomes" id="UP000830401"/>
    </source>
</evidence>
<dbReference type="InterPro" id="IPR058792">
    <property type="entry name" value="Beta-barrel_RND_2"/>
</dbReference>
<evidence type="ECO:0000256" key="2">
    <source>
        <dbReference type="SAM" id="Coils"/>
    </source>
</evidence>
<gene>
    <name evidence="9" type="ORF">MUN86_05460</name>
</gene>
<evidence type="ECO:0000256" key="1">
    <source>
        <dbReference type="ARBA" id="ARBA00009477"/>
    </source>
</evidence>
<keyword evidence="4" id="KW-0472">Membrane</keyword>
<dbReference type="PANTHER" id="PTHR30469:SF36">
    <property type="entry name" value="BLL3903 PROTEIN"/>
    <property type="match status" value="1"/>
</dbReference>
<keyword evidence="10" id="KW-1185">Reference proteome</keyword>
<dbReference type="Gene3D" id="2.40.30.170">
    <property type="match status" value="1"/>
</dbReference>
<dbReference type="Gene3D" id="2.40.420.20">
    <property type="match status" value="1"/>
</dbReference>
<evidence type="ECO:0000256" key="4">
    <source>
        <dbReference type="SAM" id="Phobius"/>
    </source>
</evidence>
<dbReference type="NCBIfam" id="TIGR01730">
    <property type="entry name" value="RND_mfp"/>
    <property type="match status" value="1"/>
</dbReference>
<dbReference type="InterPro" id="IPR006143">
    <property type="entry name" value="RND_pump_MFP"/>
</dbReference>
<dbReference type="InterPro" id="IPR058624">
    <property type="entry name" value="MdtA-like_HH"/>
</dbReference>